<reference evidence="2 3" key="1">
    <citation type="submission" date="2019-04" db="EMBL/GenBank/DDBJ databases">
        <title>Chromosome genome assembly for Takifugu flavidus.</title>
        <authorList>
            <person name="Xiao S."/>
        </authorList>
    </citation>
    <scope>NUCLEOTIDE SEQUENCE [LARGE SCALE GENOMIC DNA]</scope>
    <source>
        <strain evidence="2">HTHZ2018</strain>
        <tissue evidence="2">Muscle</tissue>
    </source>
</reference>
<feature type="compositionally biased region" description="Basic and acidic residues" evidence="1">
    <location>
        <begin position="36"/>
        <end position="55"/>
    </location>
</feature>
<name>A0A5C6MPN3_9TELE</name>
<evidence type="ECO:0000256" key="1">
    <source>
        <dbReference type="SAM" id="MobiDB-lite"/>
    </source>
</evidence>
<dbReference type="Proteomes" id="UP000324091">
    <property type="component" value="Chromosome 8"/>
</dbReference>
<evidence type="ECO:0000313" key="2">
    <source>
        <dbReference type="EMBL" id="TWW56719.1"/>
    </source>
</evidence>
<organism evidence="2 3">
    <name type="scientific">Takifugu flavidus</name>
    <name type="common">sansaifugu</name>
    <dbReference type="NCBI Taxonomy" id="433684"/>
    <lineage>
        <taxon>Eukaryota</taxon>
        <taxon>Metazoa</taxon>
        <taxon>Chordata</taxon>
        <taxon>Craniata</taxon>
        <taxon>Vertebrata</taxon>
        <taxon>Euteleostomi</taxon>
        <taxon>Actinopterygii</taxon>
        <taxon>Neopterygii</taxon>
        <taxon>Teleostei</taxon>
        <taxon>Neoteleostei</taxon>
        <taxon>Acanthomorphata</taxon>
        <taxon>Eupercaria</taxon>
        <taxon>Tetraodontiformes</taxon>
        <taxon>Tetradontoidea</taxon>
        <taxon>Tetraodontidae</taxon>
        <taxon>Takifugu</taxon>
    </lineage>
</organism>
<comment type="caution">
    <text evidence="2">The sequence shown here is derived from an EMBL/GenBank/DDBJ whole genome shotgun (WGS) entry which is preliminary data.</text>
</comment>
<protein>
    <submittedName>
        <fullName evidence="2">Uncharacterized protein</fullName>
    </submittedName>
</protein>
<accession>A0A5C6MPN3</accession>
<gene>
    <name evidence="2" type="ORF">D4764_08G0007060</name>
</gene>
<feature type="region of interest" description="Disordered" evidence="1">
    <location>
        <begin position="1"/>
        <end position="60"/>
    </location>
</feature>
<sequence>MQPEWEGTRTLPGATRKGGSSIGTKVFEQSISQRVWEGDRQADRQTGRQTDRREWPQTWTHSFKNQERDLEFRIISALTGVERARGNIKEFIWKLSLTGRRGEKEFNREVKGQGSRSDGGLCSPLKGGIQRSAQFRLLNGVAQERTAQRERLAT</sequence>
<proteinExistence type="predicted"/>
<dbReference type="AlphaFoldDB" id="A0A5C6MPN3"/>
<dbReference type="EMBL" id="RHFK02000021">
    <property type="protein sequence ID" value="TWW56719.1"/>
    <property type="molecule type" value="Genomic_DNA"/>
</dbReference>
<evidence type="ECO:0000313" key="3">
    <source>
        <dbReference type="Proteomes" id="UP000324091"/>
    </source>
</evidence>
<keyword evidence="3" id="KW-1185">Reference proteome</keyword>